<feature type="transmembrane region" description="Helical" evidence="1">
    <location>
        <begin position="224"/>
        <end position="243"/>
    </location>
</feature>
<feature type="transmembrane region" description="Helical" evidence="1">
    <location>
        <begin position="20"/>
        <end position="42"/>
    </location>
</feature>
<evidence type="ECO:0000259" key="2">
    <source>
        <dbReference type="Pfam" id="PF01757"/>
    </source>
</evidence>
<dbReference type="Pfam" id="PF01757">
    <property type="entry name" value="Acyl_transf_3"/>
    <property type="match status" value="1"/>
</dbReference>
<sequence>MNEANRDLARGGRHYGLDWLRIAAFALLILYHIGMVFAPWGWVIHSDYQISALIVPMALLTPWRLPLLFAVSGFASRHLFEKSGSAAVFLRARNLRLLIPLAFGMVVLIPVEMWVRVREAGYPESYLHFWTSDYWRWGEFWGRTFPSWEHLWFVVYLWAYTAGLALVLWRFREPFDSLARRCAGWLAQGWRLLWLPAAGLALARLGLQFVVADEQGLLRDWAGHALYFPMFLSGFVLAGSPSLWPALKRVFGAALLVAIFAGLATVAIETRYPGETVPPHWVMAVARVSQVAMGWAVTIALIHLADRYCNRDHRWRKTIAEAVFPFYLVHQPVIVLTAWYTLPLGLPAGVQFVVLVVATGGACLATYLLGREVGWLRPLIGLGPRAGRAAPEISPQAA</sequence>
<dbReference type="PANTHER" id="PTHR36927:SF3">
    <property type="entry name" value="GLUCANS BIOSYNTHESIS PROTEIN C"/>
    <property type="match status" value="1"/>
</dbReference>
<organism evidence="3 4">
    <name type="scientific">Sphingomonas plantiphila</name>
    <dbReference type="NCBI Taxonomy" id="3163295"/>
    <lineage>
        <taxon>Bacteria</taxon>
        <taxon>Pseudomonadati</taxon>
        <taxon>Pseudomonadota</taxon>
        <taxon>Alphaproteobacteria</taxon>
        <taxon>Sphingomonadales</taxon>
        <taxon>Sphingomonadaceae</taxon>
        <taxon>Sphingomonas</taxon>
    </lineage>
</organism>
<keyword evidence="3" id="KW-0808">Transferase</keyword>
<gene>
    <name evidence="3" type="ORF">ABS767_07985</name>
</gene>
<feature type="transmembrane region" description="Helical" evidence="1">
    <location>
        <begin position="151"/>
        <end position="171"/>
    </location>
</feature>
<feature type="transmembrane region" description="Helical" evidence="1">
    <location>
        <begin position="95"/>
        <end position="115"/>
    </location>
</feature>
<name>A0ABW8YLW2_9SPHN</name>
<dbReference type="GO" id="GO:0016746">
    <property type="term" value="F:acyltransferase activity"/>
    <property type="evidence" value="ECO:0007669"/>
    <property type="project" value="UniProtKB-KW"/>
</dbReference>
<feature type="transmembrane region" description="Helical" evidence="1">
    <location>
        <begin position="48"/>
        <end position="74"/>
    </location>
</feature>
<evidence type="ECO:0000313" key="4">
    <source>
        <dbReference type="Proteomes" id="UP001629244"/>
    </source>
</evidence>
<dbReference type="InterPro" id="IPR050623">
    <property type="entry name" value="Glucan_succinyl_AcylTrfase"/>
</dbReference>
<comment type="caution">
    <text evidence="3">The sequence shown here is derived from an EMBL/GenBank/DDBJ whole genome shotgun (WGS) entry which is preliminary data.</text>
</comment>
<dbReference type="EMBL" id="JBELQC010000001">
    <property type="protein sequence ID" value="MFL9840895.1"/>
    <property type="molecule type" value="Genomic_DNA"/>
</dbReference>
<evidence type="ECO:0000256" key="1">
    <source>
        <dbReference type="SAM" id="Phobius"/>
    </source>
</evidence>
<dbReference type="InterPro" id="IPR002656">
    <property type="entry name" value="Acyl_transf_3_dom"/>
</dbReference>
<dbReference type="RefSeq" id="WP_408077816.1">
    <property type="nucleotide sequence ID" value="NZ_JBELQC010000001.1"/>
</dbReference>
<protein>
    <submittedName>
        <fullName evidence="3">Acyltransferase family protein</fullName>
    </submittedName>
</protein>
<feature type="transmembrane region" description="Helical" evidence="1">
    <location>
        <begin position="192"/>
        <end position="212"/>
    </location>
</feature>
<keyword evidence="1" id="KW-0472">Membrane</keyword>
<feature type="domain" description="Acyltransferase 3" evidence="2">
    <location>
        <begin position="15"/>
        <end position="365"/>
    </location>
</feature>
<feature type="transmembrane region" description="Helical" evidence="1">
    <location>
        <begin position="323"/>
        <end position="342"/>
    </location>
</feature>
<dbReference type="Proteomes" id="UP001629244">
    <property type="component" value="Unassembled WGS sequence"/>
</dbReference>
<keyword evidence="1" id="KW-0812">Transmembrane</keyword>
<proteinExistence type="predicted"/>
<evidence type="ECO:0000313" key="3">
    <source>
        <dbReference type="EMBL" id="MFL9840895.1"/>
    </source>
</evidence>
<accession>A0ABW8YLW2</accession>
<reference evidence="3 4" key="1">
    <citation type="submission" date="2024-06" db="EMBL/GenBank/DDBJ databases">
        <authorList>
            <person name="Kaempfer P."/>
            <person name="Viver T."/>
        </authorList>
    </citation>
    <scope>NUCLEOTIDE SEQUENCE [LARGE SCALE GENOMIC DNA]</scope>
    <source>
        <strain evidence="3 4">ST-64</strain>
    </source>
</reference>
<dbReference type="PANTHER" id="PTHR36927">
    <property type="entry name" value="BLR4337 PROTEIN"/>
    <property type="match status" value="1"/>
</dbReference>
<feature type="transmembrane region" description="Helical" evidence="1">
    <location>
        <begin position="280"/>
        <end position="302"/>
    </location>
</feature>
<feature type="transmembrane region" description="Helical" evidence="1">
    <location>
        <begin position="250"/>
        <end position="268"/>
    </location>
</feature>
<keyword evidence="1" id="KW-1133">Transmembrane helix</keyword>
<keyword evidence="4" id="KW-1185">Reference proteome</keyword>
<keyword evidence="3" id="KW-0012">Acyltransferase</keyword>
<feature type="transmembrane region" description="Helical" evidence="1">
    <location>
        <begin position="348"/>
        <end position="369"/>
    </location>
</feature>